<gene>
    <name evidence="1" type="ORF">WM2015_274</name>
</gene>
<evidence type="ECO:0000313" key="2">
    <source>
        <dbReference type="Proteomes" id="UP000066624"/>
    </source>
</evidence>
<dbReference type="PROSITE" id="PS50106">
    <property type="entry name" value="PDZ"/>
    <property type="match status" value="2"/>
</dbReference>
<dbReference type="STRING" id="1579979.WM2015_274"/>
<organism evidence="1 2">
    <name type="scientific">Wenzhouxiangella marina</name>
    <dbReference type="NCBI Taxonomy" id="1579979"/>
    <lineage>
        <taxon>Bacteria</taxon>
        <taxon>Pseudomonadati</taxon>
        <taxon>Pseudomonadota</taxon>
        <taxon>Gammaproteobacteria</taxon>
        <taxon>Chromatiales</taxon>
        <taxon>Wenzhouxiangellaceae</taxon>
        <taxon>Wenzhouxiangella</taxon>
    </lineage>
</organism>
<keyword evidence="2" id="KW-1185">Reference proteome</keyword>
<dbReference type="AlphaFoldDB" id="A0A0K0XSQ0"/>
<dbReference type="EMBL" id="CP012154">
    <property type="protein sequence ID" value="AKS40661.1"/>
    <property type="molecule type" value="Genomic_DNA"/>
</dbReference>
<evidence type="ECO:0000313" key="1">
    <source>
        <dbReference type="EMBL" id="AKS40661.1"/>
    </source>
</evidence>
<dbReference type="InterPro" id="IPR036034">
    <property type="entry name" value="PDZ_sf"/>
</dbReference>
<protein>
    <submittedName>
        <fullName evidence="1">Uncharacterized protein</fullName>
    </submittedName>
</protein>
<dbReference type="Pfam" id="PF13180">
    <property type="entry name" value="PDZ_2"/>
    <property type="match status" value="2"/>
</dbReference>
<dbReference type="SUPFAM" id="SSF50156">
    <property type="entry name" value="PDZ domain-like"/>
    <property type="match status" value="2"/>
</dbReference>
<dbReference type="KEGG" id="wma:WM2015_274"/>
<proteinExistence type="predicted"/>
<name>A0A0K0XSQ0_9GAMM</name>
<accession>A0A0K0XSQ0</accession>
<dbReference type="InterPro" id="IPR001478">
    <property type="entry name" value="PDZ"/>
</dbReference>
<reference evidence="1 2" key="1">
    <citation type="submission" date="2015-07" db="EMBL/GenBank/DDBJ databases">
        <authorList>
            <person name="Noorani M."/>
        </authorList>
    </citation>
    <scope>NUCLEOTIDE SEQUENCE [LARGE SCALE GENOMIC DNA]</scope>
    <source>
        <strain evidence="1 2">KCTC 42284</strain>
    </source>
</reference>
<dbReference type="Proteomes" id="UP000066624">
    <property type="component" value="Chromosome"/>
</dbReference>
<dbReference type="RefSeq" id="WP_049724353.1">
    <property type="nucleotide sequence ID" value="NZ_CP012154.1"/>
</dbReference>
<dbReference type="Gene3D" id="2.30.42.10">
    <property type="match status" value="2"/>
</dbReference>
<dbReference type="OrthoDB" id="9795827at2"/>
<sequence length="362" mass="38878">MNTMKSTLLALCLASPMALAQDSDAADMEQLRAELEQARLEVAEAAQRLARLQRELVDAEGDGQHWIWQSEGGDELREFEFHFEEGSFDVDESAIRTMVLAGFPPRLGVLLGGPDSADQNLVIGVTPGGGAEAAGIRKDDRLISVAGRDVTENTPNRIREALSGLEPGDTVDVIIQRGEGTELAMGVEVSSPLRDIQVIGHRLAPMGEQMEREIVRIHPMPEGMPVPPAPPMPPRLAGLGHDTDLITNHEGLAPYFGTGEGVLVLRIADDNPLNLESGDVILAIDGETVNRPVDLGRILLGRDAGDQVTVSVMRERRPTEVYGTIPEATAAAPMSRHFEVIMHRDDGEAPPPAPPAPPGTPL</sequence>
<dbReference type="SMART" id="SM00228">
    <property type="entry name" value="PDZ"/>
    <property type="match status" value="2"/>
</dbReference>